<dbReference type="PANTHER" id="PTHR11348">
    <property type="entry name" value="CONNECTIVE TISSUE GROWTH FACTOR-RELATED"/>
    <property type="match status" value="1"/>
</dbReference>
<dbReference type="AlphaFoldDB" id="A0A9Q1IZF7"/>
<dbReference type="EMBL" id="JAINUF010000005">
    <property type="protein sequence ID" value="KAJ8359250.1"/>
    <property type="molecule type" value="Genomic_DNA"/>
</dbReference>
<keyword evidence="1 2" id="KW-0732">Signal</keyword>
<comment type="caution">
    <text evidence="4">The sequence shown here is derived from an EMBL/GenBank/DDBJ whole genome shotgun (WGS) entry which is preliminary data.</text>
</comment>
<accession>A0A9Q1IZF7</accession>
<evidence type="ECO:0000313" key="4">
    <source>
        <dbReference type="EMBL" id="KAJ8359250.1"/>
    </source>
</evidence>
<dbReference type="SMART" id="SM00121">
    <property type="entry name" value="IB"/>
    <property type="match status" value="1"/>
</dbReference>
<dbReference type="GO" id="GO:0007165">
    <property type="term" value="P:signal transduction"/>
    <property type="evidence" value="ECO:0007669"/>
    <property type="project" value="TreeGrafter"/>
</dbReference>
<gene>
    <name evidence="4" type="ORF">SKAU_G00157750</name>
</gene>
<reference evidence="4" key="1">
    <citation type="journal article" date="2023" name="Science">
        <title>Genome structures resolve the early diversification of teleost fishes.</title>
        <authorList>
            <person name="Parey E."/>
            <person name="Louis A."/>
            <person name="Montfort J."/>
            <person name="Bouchez O."/>
            <person name="Roques C."/>
            <person name="Iampietro C."/>
            <person name="Lluch J."/>
            <person name="Castinel A."/>
            <person name="Donnadieu C."/>
            <person name="Desvignes T."/>
            <person name="Floi Bucao C."/>
            <person name="Jouanno E."/>
            <person name="Wen M."/>
            <person name="Mejri S."/>
            <person name="Dirks R."/>
            <person name="Jansen H."/>
            <person name="Henkel C."/>
            <person name="Chen W.J."/>
            <person name="Zahm M."/>
            <person name="Cabau C."/>
            <person name="Klopp C."/>
            <person name="Thompson A.W."/>
            <person name="Robinson-Rechavi M."/>
            <person name="Braasch I."/>
            <person name="Lecointre G."/>
            <person name="Bobe J."/>
            <person name="Postlethwait J.H."/>
            <person name="Berthelot C."/>
            <person name="Roest Crollius H."/>
            <person name="Guiguen Y."/>
        </authorList>
    </citation>
    <scope>NUCLEOTIDE SEQUENCE</scope>
    <source>
        <strain evidence="4">WJC10195</strain>
    </source>
</reference>
<dbReference type="Proteomes" id="UP001152622">
    <property type="component" value="Chromosome 5"/>
</dbReference>
<name>A0A9Q1IZF7_SYNKA</name>
<dbReference type="GO" id="GO:0031012">
    <property type="term" value="C:extracellular matrix"/>
    <property type="evidence" value="ECO:0007669"/>
    <property type="project" value="TreeGrafter"/>
</dbReference>
<keyword evidence="5" id="KW-1185">Reference proteome</keyword>
<evidence type="ECO:0000313" key="5">
    <source>
        <dbReference type="Proteomes" id="UP001152622"/>
    </source>
</evidence>
<evidence type="ECO:0000256" key="1">
    <source>
        <dbReference type="ARBA" id="ARBA00022729"/>
    </source>
</evidence>
<feature type="signal peptide" evidence="2">
    <location>
        <begin position="1"/>
        <end position="24"/>
    </location>
</feature>
<dbReference type="InterPro" id="IPR050941">
    <property type="entry name" value="CCN"/>
</dbReference>
<dbReference type="GO" id="GO:0008201">
    <property type="term" value="F:heparin binding"/>
    <property type="evidence" value="ECO:0007669"/>
    <property type="project" value="TreeGrafter"/>
</dbReference>
<dbReference type="InterPro" id="IPR000867">
    <property type="entry name" value="IGFBP-like"/>
</dbReference>
<proteinExistence type="predicted"/>
<dbReference type="GO" id="GO:0005615">
    <property type="term" value="C:extracellular space"/>
    <property type="evidence" value="ECO:0007669"/>
    <property type="project" value="TreeGrafter"/>
</dbReference>
<organism evidence="4 5">
    <name type="scientific">Synaphobranchus kaupii</name>
    <name type="common">Kaup's arrowtooth eel</name>
    <dbReference type="NCBI Taxonomy" id="118154"/>
    <lineage>
        <taxon>Eukaryota</taxon>
        <taxon>Metazoa</taxon>
        <taxon>Chordata</taxon>
        <taxon>Craniata</taxon>
        <taxon>Vertebrata</taxon>
        <taxon>Euteleostomi</taxon>
        <taxon>Actinopterygii</taxon>
        <taxon>Neopterygii</taxon>
        <taxon>Teleostei</taxon>
        <taxon>Anguilliformes</taxon>
        <taxon>Synaphobranchidae</taxon>
        <taxon>Synaphobranchus</taxon>
    </lineage>
</organism>
<sequence>MDRRVGDRVSVCFLLLRTLSQVLCQQCRGPCSCPLSVPRCPEGVPLVLDGCCCCQVFARQLGEAFSNMHVCDSQRGLQWKDELGCELNVVTYQDGQVFRPSCALQCTGGGMTCVRLCSDELRLPSPNCPNPRHVQLPDVGLVQAQLPDGGSGEAGAAGLFERAQVQAQVLWPLLRRALALPLPRPHCPGGLLVSLGGPATLPGYGDRVLLLPLQLPQSVHPISVSRDPTRPF</sequence>
<protein>
    <recommendedName>
        <fullName evidence="3">IGFBP N-terminal domain-containing protein</fullName>
    </recommendedName>
</protein>
<dbReference type="GO" id="GO:0045597">
    <property type="term" value="P:positive regulation of cell differentiation"/>
    <property type="evidence" value="ECO:0007669"/>
    <property type="project" value="TreeGrafter"/>
</dbReference>
<dbReference type="OrthoDB" id="365605at2759"/>
<feature type="chain" id="PRO_5040293166" description="IGFBP N-terminal domain-containing protein" evidence="2">
    <location>
        <begin position="25"/>
        <end position="232"/>
    </location>
</feature>
<evidence type="ECO:0000259" key="3">
    <source>
        <dbReference type="SMART" id="SM00121"/>
    </source>
</evidence>
<evidence type="ECO:0000256" key="2">
    <source>
        <dbReference type="SAM" id="SignalP"/>
    </source>
</evidence>
<feature type="domain" description="IGFBP N-terminal" evidence="3">
    <location>
        <begin position="25"/>
        <end position="97"/>
    </location>
</feature>
<dbReference type="GO" id="GO:0007155">
    <property type="term" value="P:cell adhesion"/>
    <property type="evidence" value="ECO:0007669"/>
    <property type="project" value="TreeGrafter"/>
</dbReference>
<dbReference type="GO" id="GO:0005178">
    <property type="term" value="F:integrin binding"/>
    <property type="evidence" value="ECO:0007669"/>
    <property type="project" value="TreeGrafter"/>
</dbReference>
<dbReference type="PANTHER" id="PTHR11348:SF22">
    <property type="entry name" value="CCN FAMILY MEMBER 5"/>
    <property type="match status" value="1"/>
</dbReference>